<dbReference type="Proteomes" id="UP000694385">
    <property type="component" value="Unassembled WGS sequence"/>
</dbReference>
<reference evidence="3" key="1">
    <citation type="submission" date="2025-08" db="UniProtKB">
        <authorList>
            <consortium name="Ensembl"/>
        </authorList>
    </citation>
    <scope>IDENTIFICATION</scope>
</reference>
<proteinExistence type="predicted"/>
<organism evidence="3 4">
    <name type="scientific">Jaculus jaculus</name>
    <name type="common">Lesser Egyptian jerboa</name>
    <dbReference type="NCBI Taxonomy" id="51337"/>
    <lineage>
        <taxon>Eukaryota</taxon>
        <taxon>Metazoa</taxon>
        <taxon>Chordata</taxon>
        <taxon>Craniata</taxon>
        <taxon>Vertebrata</taxon>
        <taxon>Euteleostomi</taxon>
        <taxon>Mammalia</taxon>
        <taxon>Eutheria</taxon>
        <taxon>Euarchontoglires</taxon>
        <taxon>Glires</taxon>
        <taxon>Rodentia</taxon>
        <taxon>Myomorpha</taxon>
        <taxon>Dipodoidea</taxon>
        <taxon>Dipodidae</taxon>
        <taxon>Dipodinae</taxon>
        <taxon>Jaculus</taxon>
    </lineage>
</organism>
<keyword evidence="1" id="KW-0732">Signal</keyword>
<protein>
    <submittedName>
        <fullName evidence="3">Prostate and testis expressed 3</fullName>
    </submittedName>
</protein>
<evidence type="ECO:0000259" key="2">
    <source>
        <dbReference type="Pfam" id="PF00021"/>
    </source>
</evidence>
<dbReference type="AlphaFoldDB" id="A0A8C5K720"/>
<dbReference type="OMA" id="YVHKCCN"/>
<gene>
    <name evidence="3" type="primary">Pate3</name>
</gene>
<reference evidence="3" key="2">
    <citation type="submission" date="2025-09" db="UniProtKB">
        <authorList>
            <consortium name="Ensembl"/>
        </authorList>
    </citation>
    <scope>IDENTIFICATION</scope>
</reference>
<evidence type="ECO:0000313" key="4">
    <source>
        <dbReference type="Proteomes" id="UP000694385"/>
    </source>
</evidence>
<evidence type="ECO:0000313" key="3">
    <source>
        <dbReference type="Ensembl" id="ENSJJAP00000006255.1"/>
    </source>
</evidence>
<keyword evidence="4" id="KW-1185">Reference proteome</keyword>
<sequence>MRKFLTIFSICCIIIGAASLMCVTCHLRMLSDHCRRGFGVCVAQKHETCMTLKIYQSNTLQLSYMGCQRFCNNLSFNFNNRTYVHKCCSYDHCNFIA</sequence>
<dbReference type="CDD" id="cd23579">
    <property type="entry name" value="TFP_LU_ECD_PATE3"/>
    <property type="match status" value="1"/>
</dbReference>
<accession>A0A8C5K720</accession>
<feature type="signal peptide" evidence="1">
    <location>
        <begin position="1"/>
        <end position="19"/>
    </location>
</feature>
<dbReference type="InterPro" id="IPR016054">
    <property type="entry name" value="LY6_UPA_recep-like"/>
</dbReference>
<feature type="domain" description="UPAR/Ly6" evidence="2">
    <location>
        <begin position="19"/>
        <end position="95"/>
    </location>
</feature>
<dbReference type="Ensembl" id="ENSJJAT00000012646.1">
    <property type="protein sequence ID" value="ENSJJAP00000006255.1"/>
    <property type="gene ID" value="ENSJJAG00000010973.1"/>
</dbReference>
<dbReference type="Pfam" id="PF00021">
    <property type="entry name" value="UPAR_LY6"/>
    <property type="match status" value="1"/>
</dbReference>
<feature type="chain" id="PRO_5034754939" evidence="1">
    <location>
        <begin position="20"/>
        <end position="97"/>
    </location>
</feature>
<name>A0A8C5K720_JACJA</name>
<evidence type="ECO:0000256" key="1">
    <source>
        <dbReference type="SAM" id="SignalP"/>
    </source>
</evidence>
<dbReference type="GeneTree" id="ENSGT00690000102487"/>